<organism evidence="1 2">
    <name type="scientific">Dibothriocephalus latus</name>
    <name type="common">Fish tapeworm</name>
    <name type="synonym">Diphyllobothrium latum</name>
    <dbReference type="NCBI Taxonomy" id="60516"/>
    <lineage>
        <taxon>Eukaryota</taxon>
        <taxon>Metazoa</taxon>
        <taxon>Spiralia</taxon>
        <taxon>Lophotrochozoa</taxon>
        <taxon>Platyhelminthes</taxon>
        <taxon>Cestoda</taxon>
        <taxon>Eucestoda</taxon>
        <taxon>Diphyllobothriidea</taxon>
        <taxon>Diphyllobothriidae</taxon>
        <taxon>Dibothriocephalus</taxon>
    </lineage>
</organism>
<accession>A0A3P6TD75</accession>
<gene>
    <name evidence="1" type="ORF">DILT_LOCUS3210</name>
</gene>
<dbReference type="AlphaFoldDB" id="A0A3P6TD75"/>
<sequence length="182" mass="20927">MISTCNSIPIGQAETRQKDVREMEIRSDGQHIDEKYIAAGAAADSHLELDHSKRFFDSKEEIARRFELSFMEYGLDKLPQYEKLNQRLSQLSDAVSEKELKEKLVRQSRTEAEKVRLFVEQAVSEVEKVAQQQLCDAAKRLEAAEIALATQTKRLRCKHEEVIMRNPNHGNDKKATQAVRKK</sequence>
<dbReference type="EMBL" id="UYRU01043312">
    <property type="protein sequence ID" value="VDK81289.1"/>
    <property type="molecule type" value="Genomic_DNA"/>
</dbReference>
<reference evidence="1 2" key="1">
    <citation type="submission" date="2018-11" db="EMBL/GenBank/DDBJ databases">
        <authorList>
            <consortium name="Pathogen Informatics"/>
        </authorList>
    </citation>
    <scope>NUCLEOTIDE SEQUENCE [LARGE SCALE GENOMIC DNA]</scope>
</reference>
<evidence type="ECO:0000313" key="2">
    <source>
        <dbReference type="Proteomes" id="UP000281553"/>
    </source>
</evidence>
<evidence type="ECO:0000313" key="1">
    <source>
        <dbReference type="EMBL" id="VDK81289.1"/>
    </source>
</evidence>
<dbReference type="Proteomes" id="UP000281553">
    <property type="component" value="Unassembled WGS sequence"/>
</dbReference>
<dbReference type="OrthoDB" id="10343200at2759"/>
<name>A0A3P6TD75_DIBLA</name>
<proteinExistence type="predicted"/>
<keyword evidence="2" id="KW-1185">Reference proteome</keyword>
<protein>
    <submittedName>
        <fullName evidence="1">Uncharacterized protein</fullName>
    </submittedName>
</protein>